<reference evidence="8 9" key="1">
    <citation type="submission" date="2022-01" db="EMBL/GenBank/DDBJ databases">
        <title>Novel bile acid biosynthetic pathways are enriched in the microbiome of centenarians.</title>
        <authorList>
            <person name="Sato Y."/>
            <person name="Atarashi K."/>
            <person name="Plichta R.D."/>
            <person name="Arai Y."/>
            <person name="Sasajima S."/>
            <person name="Kearney M.S."/>
            <person name="Suda W."/>
            <person name="Takeshita K."/>
            <person name="Sasaki T."/>
            <person name="Okamoto S."/>
            <person name="Skelly N.A."/>
            <person name="Okamura Y."/>
            <person name="Vlamakis H."/>
            <person name="Li Y."/>
            <person name="Tanoue T."/>
            <person name="Takei H."/>
            <person name="Nittono H."/>
            <person name="Narushima S."/>
            <person name="Irie J."/>
            <person name="Itoh H."/>
            <person name="Moriya K."/>
            <person name="Sugiura Y."/>
            <person name="Suematsu M."/>
            <person name="Moritoki N."/>
            <person name="Shibata S."/>
            <person name="Littman R.D."/>
            <person name="Fischbach A.M."/>
            <person name="Uwamino Y."/>
            <person name="Inoue T."/>
            <person name="Honda A."/>
            <person name="Hattori M."/>
            <person name="Murai T."/>
            <person name="Xavier J.R."/>
            <person name="Hirose N."/>
            <person name="Honda K."/>
        </authorList>
    </citation>
    <scope>NUCLEOTIDE SEQUENCE [LARGE SCALE GENOMIC DNA]</scope>
    <source>
        <strain evidence="8 9">CE91-St30</strain>
    </source>
</reference>
<evidence type="ECO:0000313" key="8">
    <source>
        <dbReference type="EMBL" id="BDE97336.1"/>
    </source>
</evidence>
<evidence type="ECO:0000256" key="4">
    <source>
        <dbReference type="ARBA" id="ARBA00022737"/>
    </source>
</evidence>
<keyword evidence="4" id="KW-0677">Repeat</keyword>
<keyword evidence="6" id="KW-0411">Iron-sulfur</keyword>
<evidence type="ECO:0000256" key="5">
    <source>
        <dbReference type="ARBA" id="ARBA00023004"/>
    </source>
</evidence>
<dbReference type="Proteomes" id="UP001320544">
    <property type="component" value="Chromosome"/>
</dbReference>
<evidence type="ECO:0000313" key="9">
    <source>
        <dbReference type="Proteomes" id="UP001320544"/>
    </source>
</evidence>
<protein>
    <submittedName>
        <fullName evidence="8">Oxidoreductase</fullName>
    </submittedName>
</protein>
<name>A0ABN6MKY3_9ACTN</name>
<gene>
    <name evidence="8" type="ORF">CE91St30_26690</name>
</gene>
<keyword evidence="9" id="KW-1185">Reference proteome</keyword>
<evidence type="ECO:0000256" key="2">
    <source>
        <dbReference type="ARBA" id="ARBA00022485"/>
    </source>
</evidence>
<organism evidence="8 9">
    <name type="scientific">Raoultibacter timonensis</name>
    <dbReference type="NCBI Taxonomy" id="1907662"/>
    <lineage>
        <taxon>Bacteria</taxon>
        <taxon>Bacillati</taxon>
        <taxon>Actinomycetota</taxon>
        <taxon>Coriobacteriia</taxon>
        <taxon>Eggerthellales</taxon>
        <taxon>Eggerthellaceae</taxon>
        <taxon>Raoultibacter</taxon>
    </lineage>
</organism>
<evidence type="ECO:0000259" key="7">
    <source>
        <dbReference type="PROSITE" id="PS51379"/>
    </source>
</evidence>
<dbReference type="InterPro" id="IPR051555">
    <property type="entry name" value="FDH_Electron_Transfer_Unit"/>
</dbReference>
<sequence>MSNNYGLFINYEYCTGCHTCEVACKKALNLPEGQHGIVLCEDGPRKNLNGQWELTYLPLPTHLCDFCADRVSEGRLPSCVHHCQSGIMVYDTLDNLAKLAAEHPRSVVFSSQQ</sequence>
<dbReference type="PANTHER" id="PTHR43545:SF6">
    <property type="entry name" value="FORMATE DEHYDROGENASE, NITRATE-INDUCIBLE, IRON-SULFUR SUBUNIT"/>
    <property type="match status" value="1"/>
</dbReference>
<dbReference type="SUPFAM" id="SSF54862">
    <property type="entry name" value="4Fe-4S ferredoxins"/>
    <property type="match status" value="1"/>
</dbReference>
<dbReference type="RefSeq" id="WP_102379804.1">
    <property type="nucleotide sequence ID" value="NZ_AP025564.1"/>
</dbReference>
<proteinExistence type="predicted"/>
<comment type="subcellular location">
    <subcellularLocation>
        <location evidence="1">Cell envelope</location>
    </subcellularLocation>
</comment>
<evidence type="ECO:0000256" key="6">
    <source>
        <dbReference type="ARBA" id="ARBA00023014"/>
    </source>
</evidence>
<feature type="domain" description="4Fe-4S ferredoxin-type" evidence="7">
    <location>
        <begin position="5"/>
        <end position="33"/>
    </location>
</feature>
<keyword evidence="5" id="KW-0408">Iron</keyword>
<accession>A0ABN6MKY3</accession>
<dbReference type="PROSITE" id="PS51379">
    <property type="entry name" value="4FE4S_FER_2"/>
    <property type="match status" value="1"/>
</dbReference>
<evidence type="ECO:0000256" key="3">
    <source>
        <dbReference type="ARBA" id="ARBA00022723"/>
    </source>
</evidence>
<dbReference type="EMBL" id="AP025564">
    <property type="protein sequence ID" value="BDE97336.1"/>
    <property type="molecule type" value="Genomic_DNA"/>
</dbReference>
<dbReference type="Gene3D" id="3.30.70.20">
    <property type="match status" value="1"/>
</dbReference>
<keyword evidence="2" id="KW-0004">4Fe-4S</keyword>
<keyword evidence="3" id="KW-0479">Metal-binding</keyword>
<evidence type="ECO:0000256" key="1">
    <source>
        <dbReference type="ARBA" id="ARBA00004196"/>
    </source>
</evidence>
<dbReference type="PANTHER" id="PTHR43545">
    <property type="entry name" value="FORMATE DEHYDROGENASE, NITRATE-INDUCIBLE, IRON-SULFUR SUBUNIT"/>
    <property type="match status" value="1"/>
</dbReference>
<dbReference type="InterPro" id="IPR017896">
    <property type="entry name" value="4Fe4S_Fe-S-bd"/>
</dbReference>